<evidence type="ECO:0000313" key="14">
    <source>
        <dbReference type="Proteomes" id="UP000658997"/>
    </source>
</evidence>
<protein>
    <recommendedName>
        <fullName evidence="10">B-related factor 1</fullName>
    </recommendedName>
</protein>
<dbReference type="InterPro" id="IPR029058">
    <property type="entry name" value="AB_hydrolase_fold"/>
</dbReference>
<dbReference type="CDD" id="cd20554">
    <property type="entry name" value="CYCLIN_TFIIIB90_rpt2"/>
    <property type="match status" value="1"/>
</dbReference>
<dbReference type="Gene3D" id="3.40.50.1820">
    <property type="entry name" value="alpha/beta hydrolase"/>
    <property type="match status" value="1"/>
</dbReference>
<dbReference type="PANTHER" id="PTHR35560">
    <property type="entry name" value="BLL0132 PROTEIN"/>
    <property type="match status" value="1"/>
</dbReference>
<keyword evidence="4" id="KW-0863">Zinc-finger</keyword>
<keyword evidence="7" id="KW-0010">Activator</keyword>
<dbReference type="InterPro" id="IPR013137">
    <property type="entry name" value="Znf_TFIIB"/>
</dbReference>
<evidence type="ECO:0000256" key="7">
    <source>
        <dbReference type="ARBA" id="ARBA00023159"/>
    </source>
</evidence>
<dbReference type="SMART" id="SM00385">
    <property type="entry name" value="CYCLIN"/>
    <property type="match status" value="2"/>
</dbReference>
<dbReference type="Pfam" id="PF08271">
    <property type="entry name" value="Zn_Ribbon_TF"/>
    <property type="match status" value="1"/>
</dbReference>
<dbReference type="Pfam" id="PF00382">
    <property type="entry name" value="TFIIB"/>
    <property type="match status" value="2"/>
</dbReference>
<dbReference type="FunFam" id="1.20.5.650:FF:000006">
    <property type="entry name" value="Related to BRF1-TFIIIB subunit, 70 kD"/>
    <property type="match status" value="1"/>
</dbReference>
<evidence type="ECO:0000256" key="5">
    <source>
        <dbReference type="ARBA" id="ARBA00022833"/>
    </source>
</evidence>
<gene>
    <name evidence="13" type="ORF">UBRO2_05002</name>
</gene>
<dbReference type="Gene3D" id="2.20.25.10">
    <property type="match status" value="1"/>
</dbReference>
<dbReference type="AlphaFoldDB" id="A0A8H8QQY8"/>
<dbReference type="Pfam" id="PF07741">
    <property type="entry name" value="BRF1"/>
    <property type="match status" value="1"/>
</dbReference>
<feature type="region of interest" description="Disordered" evidence="11">
    <location>
        <begin position="605"/>
        <end position="730"/>
    </location>
</feature>
<dbReference type="EMBL" id="ULHB01000135">
    <property type="protein sequence ID" value="SYW82880.1"/>
    <property type="molecule type" value="Genomic_DNA"/>
</dbReference>
<dbReference type="Gene3D" id="1.20.5.650">
    <property type="entry name" value="Single helix bin"/>
    <property type="match status" value="1"/>
</dbReference>
<evidence type="ECO:0000259" key="12">
    <source>
        <dbReference type="SMART" id="SM00385"/>
    </source>
</evidence>
<dbReference type="SUPFAM" id="SSF57783">
    <property type="entry name" value="Zinc beta-ribbon"/>
    <property type="match status" value="1"/>
</dbReference>
<dbReference type="CDD" id="cd20553">
    <property type="entry name" value="CYCLIN_TFIIIB90_rpt1"/>
    <property type="match status" value="1"/>
</dbReference>
<feature type="region of interest" description="Disordered" evidence="11">
    <location>
        <begin position="549"/>
        <end position="584"/>
    </location>
</feature>
<dbReference type="InterPro" id="IPR013150">
    <property type="entry name" value="TFIIB_cyclin"/>
</dbReference>
<evidence type="ECO:0000256" key="1">
    <source>
        <dbReference type="ARBA" id="ARBA00004123"/>
    </source>
</evidence>
<keyword evidence="3" id="KW-0479">Metal-binding</keyword>
<dbReference type="FunFam" id="1.10.472.10:FF:000007">
    <property type="entry name" value="Transcription factor IIIB 90 kDa subunit"/>
    <property type="match status" value="1"/>
</dbReference>
<name>A0A8H8QQY8_9BASI</name>
<evidence type="ECO:0000256" key="9">
    <source>
        <dbReference type="ARBA" id="ARBA00023242"/>
    </source>
</evidence>
<evidence type="ECO:0000256" key="10">
    <source>
        <dbReference type="ARBA" id="ARBA00031009"/>
    </source>
</evidence>
<feature type="domain" description="Cyclin-like" evidence="12">
    <location>
        <begin position="86"/>
        <end position="178"/>
    </location>
</feature>
<dbReference type="InterPro" id="IPR013763">
    <property type="entry name" value="Cyclin-like_dom"/>
</dbReference>
<dbReference type="InterPro" id="IPR011665">
    <property type="entry name" value="BRF1_TBP-bd_dom"/>
</dbReference>
<evidence type="ECO:0000256" key="11">
    <source>
        <dbReference type="SAM" id="MobiDB-lite"/>
    </source>
</evidence>
<comment type="similarity">
    <text evidence="2">Belongs to the TFIIB family.</text>
</comment>
<keyword evidence="5" id="KW-0862">Zinc</keyword>
<feature type="region of interest" description="Disordered" evidence="11">
    <location>
        <begin position="1174"/>
        <end position="1193"/>
    </location>
</feature>
<dbReference type="SUPFAM" id="SSF47954">
    <property type="entry name" value="Cyclin-like"/>
    <property type="match status" value="2"/>
</dbReference>
<feature type="region of interest" description="Disordered" evidence="11">
    <location>
        <begin position="323"/>
        <end position="355"/>
    </location>
</feature>
<dbReference type="InterPro" id="IPR036915">
    <property type="entry name" value="Cyclin-like_sf"/>
</dbReference>
<dbReference type="InterPro" id="IPR000812">
    <property type="entry name" value="TFIIB"/>
</dbReference>
<evidence type="ECO:0000256" key="3">
    <source>
        <dbReference type="ARBA" id="ARBA00022723"/>
    </source>
</evidence>
<organism evidence="13 14">
    <name type="scientific">Ustilago bromivora</name>
    <dbReference type="NCBI Taxonomy" id="307758"/>
    <lineage>
        <taxon>Eukaryota</taxon>
        <taxon>Fungi</taxon>
        <taxon>Dikarya</taxon>
        <taxon>Basidiomycota</taxon>
        <taxon>Ustilaginomycotina</taxon>
        <taxon>Ustilaginomycetes</taxon>
        <taxon>Ustilaginales</taxon>
        <taxon>Ustilaginaceae</taxon>
        <taxon>Ustilago</taxon>
    </lineage>
</organism>
<comment type="caution">
    <text evidence="13">The sequence shown here is derived from an EMBL/GenBank/DDBJ whole genome shotgun (WGS) entry which is preliminary data.</text>
</comment>
<evidence type="ECO:0000256" key="6">
    <source>
        <dbReference type="ARBA" id="ARBA00023015"/>
    </source>
</evidence>
<dbReference type="GO" id="GO:0000126">
    <property type="term" value="C:transcription factor TFIIIB complex"/>
    <property type="evidence" value="ECO:0007669"/>
    <property type="project" value="UniProtKB-ARBA"/>
</dbReference>
<dbReference type="GO" id="GO:0017025">
    <property type="term" value="F:TBP-class protein binding"/>
    <property type="evidence" value="ECO:0007669"/>
    <property type="project" value="InterPro"/>
</dbReference>
<dbReference type="GO" id="GO:0006384">
    <property type="term" value="P:transcription initiation at RNA polymerase III promoter"/>
    <property type="evidence" value="ECO:0007669"/>
    <property type="project" value="UniProtKB-ARBA"/>
</dbReference>
<dbReference type="GO" id="GO:0008270">
    <property type="term" value="F:zinc ion binding"/>
    <property type="evidence" value="ECO:0007669"/>
    <property type="project" value="UniProtKB-KW"/>
</dbReference>
<evidence type="ECO:0000256" key="8">
    <source>
        <dbReference type="ARBA" id="ARBA00023163"/>
    </source>
</evidence>
<dbReference type="PANTHER" id="PTHR35560:SF3">
    <property type="entry name" value="PEPTIDASE S9 PROLYL OLIGOPEPTIDASE CATALYTIC DOMAIN-CONTAINING PROTEIN"/>
    <property type="match status" value="1"/>
</dbReference>
<keyword evidence="8" id="KW-0804">Transcription</keyword>
<dbReference type="FunFam" id="1.10.472.10:FF:000002">
    <property type="entry name" value="Transcription factor IIIB 90 kDa subunit"/>
    <property type="match status" value="1"/>
</dbReference>
<dbReference type="Gene3D" id="1.10.472.10">
    <property type="entry name" value="Cyclin-like"/>
    <property type="match status" value="2"/>
</dbReference>
<dbReference type="Proteomes" id="UP000658997">
    <property type="component" value="Unassembled WGS sequence"/>
</dbReference>
<proteinExistence type="inferred from homology"/>
<keyword evidence="9" id="KW-0539">Nucleus</keyword>
<reference evidence="13" key="1">
    <citation type="submission" date="2018-08" db="EMBL/GenBank/DDBJ databases">
        <authorList>
            <person name="Guldener U."/>
        </authorList>
    </citation>
    <scope>NUCLEOTIDE SEQUENCE</scope>
    <source>
        <strain evidence="13">UB2</strain>
    </source>
</reference>
<feature type="compositionally biased region" description="Polar residues" evidence="11">
    <location>
        <begin position="708"/>
        <end position="720"/>
    </location>
</feature>
<accession>A0A8H8QQY8</accession>
<dbReference type="PRINTS" id="PR00685">
    <property type="entry name" value="TIFACTORIIB"/>
</dbReference>
<keyword evidence="14" id="KW-1185">Reference proteome</keyword>
<dbReference type="GO" id="GO:0005634">
    <property type="term" value="C:nucleus"/>
    <property type="evidence" value="ECO:0007669"/>
    <property type="project" value="UniProtKB-SubCell"/>
</dbReference>
<comment type="subcellular location">
    <subcellularLocation>
        <location evidence="1">Nucleus</location>
    </subcellularLocation>
</comment>
<sequence>MKCTNCGSSAIDYADNQAVCSQCGVVLEESQIVSDIAFGENSAGGAVVQGSMISADQARARVSGPGGFRGGYVSESREMTISNARIGINNMASALRIPSHAADRALRFFTLALDGGASAATGDEPKNYVLGRKSEYTVASCLYVACRMEKTTHMLIDFADAIQVNVFILGRSYLKLIHVLNLRLPLIDPSIYIARFAALLDFGEETQKVAYDASRLVSRFQKDWITEGRRPAGICGACLMLAARMNHFRRSVSEIIQVVKIADVTLKARLEEFKKTPTGQLSVQDFRNVWLEEEHAPPAFLRAREPATNKRKRKNYKYIKLEGVQNGEESDDTDADADAKGEDQDAGVNGGAKEVIDVDSIDPALEKVVDEATEQEIQQYLQQSLAQELNKALETQEREREERAKLGKAAASTQASSLNGAALLDVEGPIPDTNVAGPSGTRDPALDISKAGKLLPLGGLGMDVQSTFGEDADGALRNVANEGDSATANRRRSVAPVDDLADLDEEELDRFILSPEEVKIKERVWMEFNKDWMEQTLKKQLKLEHDQKMGVPIREPYKRKKPKAPRDASTAMHNTSAAESAKMMLKQKQFSKKINYDALNNLFPGAKVVGGGSGKGSRKKGGDGRKSSKRRRQQSSDESSCSSEEEEAATRGRNGGKNSDANGKRAKNSQTTGQGYFESDGNDSQVEVIEELPSSHPLRKDSRLSKRGQISSAAEESQGTDLGEDIADWEDENAIGLDPETMEMRKKLAALFLLSTPTLAASSSTNFLPRSDPGIYLAGDPNPEDGWTSLPDIDGARIDNSTIVASPGSGTLLHYIDSDYDPSKIKRAVIQIHGENRDAWNQWIYADLSAKRAASGGSFDRDQVVVMAPMFFNTGDEGAYPFDPTLDAENAVTTTQDTAVTPTGRRHAVLHTGSPQRRMREKRGRHIIPLQKVSTTEVMIWKSVEWGDGQPAYEPANADGAGSFEALDAAVAFFLDREQFPHLRKVVVAGFSLGAQLTNRYATFRNDATEDSRIIFWISSPNSFVYLSGDRPRKIGRDCTNTYSEYKYGLNGTLPTYYTYGPEQLSTPMLISRYLSRTIFYLVGMKDDSAGLDSCSPNTQGLGHLDKMWYWTQQVIPMLPGSTGKEGVLPKNSLVRWVEGTGHQDWKIITSDPGVETLWLKQWYSDGTDARAPASNGVVGAKTPSRKSITNGAKGGMPSGTVWLALGVSGVAALAALL</sequence>
<dbReference type="SUPFAM" id="SSF53474">
    <property type="entry name" value="alpha/beta-Hydrolases"/>
    <property type="match status" value="2"/>
</dbReference>
<evidence type="ECO:0000256" key="2">
    <source>
        <dbReference type="ARBA" id="ARBA00010857"/>
    </source>
</evidence>
<dbReference type="GO" id="GO:0070897">
    <property type="term" value="P:transcription preinitiation complex assembly"/>
    <property type="evidence" value="ECO:0007669"/>
    <property type="project" value="InterPro"/>
</dbReference>
<feature type="domain" description="Cyclin-like" evidence="12">
    <location>
        <begin position="191"/>
        <end position="275"/>
    </location>
</feature>
<keyword evidence="6" id="KW-0805">Transcription regulation</keyword>
<evidence type="ECO:0000256" key="4">
    <source>
        <dbReference type="ARBA" id="ARBA00022771"/>
    </source>
</evidence>
<evidence type="ECO:0000313" key="13">
    <source>
        <dbReference type="EMBL" id="SYW82880.1"/>
    </source>
</evidence>